<reference evidence="4" key="1">
    <citation type="submission" date="2014-04" db="EMBL/GenBank/DDBJ databases">
        <title>Evolutionary Origins and Diversification of the Mycorrhizal Mutualists.</title>
        <authorList>
            <consortium name="DOE Joint Genome Institute"/>
            <consortium name="Mycorrhizal Genomics Consortium"/>
            <person name="Kohler A."/>
            <person name="Kuo A."/>
            <person name="Nagy L.G."/>
            <person name="Floudas D."/>
            <person name="Copeland A."/>
            <person name="Barry K.W."/>
            <person name="Cichocki N."/>
            <person name="Veneault-Fourrey C."/>
            <person name="LaButti K."/>
            <person name="Lindquist E.A."/>
            <person name="Lipzen A."/>
            <person name="Lundell T."/>
            <person name="Morin E."/>
            <person name="Murat C."/>
            <person name="Riley R."/>
            <person name="Ohm R."/>
            <person name="Sun H."/>
            <person name="Tunlid A."/>
            <person name="Henrissat B."/>
            <person name="Grigoriev I.V."/>
            <person name="Hibbett D.S."/>
            <person name="Martin F."/>
        </authorList>
    </citation>
    <scope>NUCLEOTIDE SEQUENCE [LARGE SCALE GENOMIC DNA]</scope>
    <source>
        <strain evidence="4">FD-334 SS-4</strain>
    </source>
</reference>
<proteinExistence type="predicted"/>
<feature type="chain" id="PRO_5002258515" description="Heterokaryon incompatibility domain-containing protein" evidence="1">
    <location>
        <begin position="24"/>
        <end position="635"/>
    </location>
</feature>
<protein>
    <recommendedName>
        <fullName evidence="2">Heterokaryon incompatibility domain-containing protein</fullName>
    </recommendedName>
</protein>
<organism evidence="3 4">
    <name type="scientific">Hypholoma sublateritium (strain FD-334 SS-4)</name>
    <dbReference type="NCBI Taxonomy" id="945553"/>
    <lineage>
        <taxon>Eukaryota</taxon>
        <taxon>Fungi</taxon>
        <taxon>Dikarya</taxon>
        <taxon>Basidiomycota</taxon>
        <taxon>Agaricomycotina</taxon>
        <taxon>Agaricomycetes</taxon>
        <taxon>Agaricomycetidae</taxon>
        <taxon>Agaricales</taxon>
        <taxon>Agaricineae</taxon>
        <taxon>Strophariaceae</taxon>
        <taxon>Hypholoma</taxon>
    </lineage>
</organism>
<evidence type="ECO:0000259" key="2">
    <source>
        <dbReference type="Pfam" id="PF06985"/>
    </source>
</evidence>
<dbReference type="PANTHER" id="PTHR10622:SF10">
    <property type="entry name" value="HET DOMAIN-CONTAINING PROTEIN"/>
    <property type="match status" value="1"/>
</dbReference>
<feature type="domain" description="Heterokaryon incompatibility" evidence="2">
    <location>
        <begin position="185"/>
        <end position="274"/>
    </location>
</feature>
<sequence>MSDAQGRALLIGLVGFIWPLLDATCAVVKDSRESRQPRVDFDESTVEHLCSGVQGQELLSALGRFVKEFTVHDGDFTVKEGIEESMTAGDKAVQDQELIPVPQQVSKAEPSTTEYLSQTIINQVHQHVFNEMPIRMLAFDSEGMQLRLVERSEIAEQIKSRISEKDWAGLTEYESRDLVKELGKYAILSHTWFRGQPGDVVYDDWSKRESNARGNSKIVKFCEVAARSHGVVYGWMDTVCIDKSSSTELDESIRSMYRWYRQSHVCITYLADTSHIPDMHRDAWFTRGWTLQELLAPKNMAFYNKDWTFLTQNDGPKETITETGRVEAGVFSIKITCNTFPEVAQSQIFQATSIETGELSMCFKDPALIPISRVFQLASRRNVTREEDKVYSLMGLLGTSISVAYGEGLPAAFKRLVREIMVIKNNFLDVFNHSEAHQLIPSSISKYENRFPLFDQTSLRKSTELHAFRSIEPISMTHLGIHVPVFLVPAFRRSIYREHILSGACAHSINVARPGYDGTFEYLLLEKNDISAKFISDYSTVKTRPYQAYEYDVIYCGILNFWKFGDGYRTMNRWLFVSVAIPSHNARNLSDIDVTRMKQLTGPLGLSWASSPNHYDISEQELTKWGMQVTTLYLQ</sequence>
<name>A0A0D2M6G9_HYPSF</name>
<dbReference type="Pfam" id="PF06985">
    <property type="entry name" value="HET"/>
    <property type="match status" value="1"/>
</dbReference>
<dbReference type="EMBL" id="KN817585">
    <property type="protein sequence ID" value="KJA18748.1"/>
    <property type="molecule type" value="Genomic_DNA"/>
</dbReference>
<evidence type="ECO:0000313" key="3">
    <source>
        <dbReference type="EMBL" id="KJA18748.1"/>
    </source>
</evidence>
<dbReference type="AlphaFoldDB" id="A0A0D2M6G9"/>
<feature type="signal peptide" evidence="1">
    <location>
        <begin position="1"/>
        <end position="23"/>
    </location>
</feature>
<accession>A0A0D2M6G9</accession>
<evidence type="ECO:0000256" key="1">
    <source>
        <dbReference type="SAM" id="SignalP"/>
    </source>
</evidence>
<dbReference type="InterPro" id="IPR010730">
    <property type="entry name" value="HET"/>
</dbReference>
<dbReference type="Proteomes" id="UP000054270">
    <property type="component" value="Unassembled WGS sequence"/>
</dbReference>
<gene>
    <name evidence="3" type="ORF">HYPSUDRAFT_44909</name>
</gene>
<dbReference type="PANTHER" id="PTHR10622">
    <property type="entry name" value="HET DOMAIN-CONTAINING PROTEIN"/>
    <property type="match status" value="1"/>
</dbReference>
<dbReference type="STRING" id="945553.A0A0D2M6G9"/>
<dbReference type="OrthoDB" id="5303367at2759"/>
<evidence type="ECO:0000313" key="4">
    <source>
        <dbReference type="Proteomes" id="UP000054270"/>
    </source>
</evidence>
<keyword evidence="1" id="KW-0732">Signal</keyword>
<keyword evidence="4" id="KW-1185">Reference proteome</keyword>